<dbReference type="Gene3D" id="3.40.50.1820">
    <property type="entry name" value="alpha/beta hydrolase"/>
    <property type="match status" value="1"/>
</dbReference>
<organism evidence="2 3">
    <name type="scientific">Streptomyces aidingensis</name>
    <dbReference type="NCBI Taxonomy" id="910347"/>
    <lineage>
        <taxon>Bacteria</taxon>
        <taxon>Bacillati</taxon>
        <taxon>Actinomycetota</taxon>
        <taxon>Actinomycetes</taxon>
        <taxon>Kitasatosporales</taxon>
        <taxon>Streptomycetaceae</taxon>
        <taxon>Streptomyces</taxon>
    </lineage>
</organism>
<gene>
    <name evidence="2" type="ORF">SAMN05421773_11142</name>
</gene>
<accession>A0A1I1QDK0</accession>
<keyword evidence="3" id="KW-1185">Reference proteome</keyword>
<dbReference type="PROSITE" id="PS51257">
    <property type="entry name" value="PROKAR_LIPOPROTEIN"/>
    <property type="match status" value="1"/>
</dbReference>
<feature type="domain" description="AB hydrolase-1" evidence="1">
    <location>
        <begin position="24"/>
        <end position="266"/>
    </location>
</feature>
<dbReference type="Proteomes" id="UP000199207">
    <property type="component" value="Unassembled WGS sequence"/>
</dbReference>
<name>A0A1I1QDK0_9ACTN</name>
<dbReference type="PANTHER" id="PTHR43433">
    <property type="entry name" value="HYDROLASE, ALPHA/BETA FOLD FAMILY PROTEIN"/>
    <property type="match status" value="1"/>
</dbReference>
<sequence length="293" mass="31052">MAETMVRVGDAELCTESFGDPLAPMVLLIAGGACSMDWWDAGFCRRLADGGRFVVRYDHRDTGRSTGCPPGAPAYTGSDLTGDAAGLIEALGDGGRAHVVGLSMGGGIAQHLAAEHAARVATLTLMSTSPAFPLVHEARLPPMADRLRAVFDAPAAEPDWSDGDAVVDYVAEQERPYAGPDFFDETWVRAVARRAVGRTANPEAAMKNHWILAEGEDGATHRLDEVTAPVLVVHGSEDPLFPPGHAHALVREIPGAQLLMLEGFGHQAPPPAVWDLLVPALLRHTAPDPALRS</sequence>
<dbReference type="SUPFAM" id="SSF53474">
    <property type="entry name" value="alpha/beta-Hydrolases"/>
    <property type="match status" value="1"/>
</dbReference>
<dbReference type="PANTHER" id="PTHR43433:SF5">
    <property type="entry name" value="AB HYDROLASE-1 DOMAIN-CONTAINING PROTEIN"/>
    <property type="match status" value="1"/>
</dbReference>
<dbReference type="Pfam" id="PF00561">
    <property type="entry name" value="Abhydrolase_1"/>
    <property type="match status" value="1"/>
</dbReference>
<dbReference type="InterPro" id="IPR000073">
    <property type="entry name" value="AB_hydrolase_1"/>
</dbReference>
<evidence type="ECO:0000313" key="3">
    <source>
        <dbReference type="Proteomes" id="UP000199207"/>
    </source>
</evidence>
<reference evidence="2 3" key="1">
    <citation type="submission" date="2016-10" db="EMBL/GenBank/DDBJ databases">
        <authorList>
            <person name="de Groot N.N."/>
        </authorList>
    </citation>
    <scope>NUCLEOTIDE SEQUENCE [LARGE SCALE GENOMIC DNA]</scope>
    <source>
        <strain evidence="2 3">CGMCC 4.5739</strain>
    </source>
</reference>
<evidence type="ECO:0000313" key="2">
    <source>
        <dbReference type="EMBL" id="SFD20159.1"/>
    </source>
</evidence>
<dbReference type="AlphaFoldDB" id="A0A1I1QDK0"/>
<dbReference type="RefSeq" id="WP_093840131.1">
    <property type="nucleotide sequence ID" value="NZ_FOLM01000011.1"/>
</dbReference>
<dbReference type="GO" id="GO:0046503">
    <property type="term" value="P:glycerolipid catabolic process"/>
    <property type="evidence" value="ECO:0007669"/>
    <property type="project" value="TreeGrafter"/>
</dbReference>
<dbReference type="STRING" id="910347.SAMN05421773_11142"/>
<dbReference type="InterPro" id="IPR050471">
    <property type="entry name" value="AB_hydrolase"/>
</dbReference>
<dbReference type="GO" id="GO:0004806">
    <property type="term" value="F:triacylglycerol lipase activity"/>
    <property type="evidence" value="ECO:0007669"/>
    <property type="project" value="TreeGrafter"/>
</dbReference>
<protein>
    <submittedName>
        <fullName evidence="2">Pimeloyl-ACP methyl ester carboxylesterase</fullName>
    </submittedName>
</protein>
<dbReference type="InterPro" id="IPR029058">
    <property type="entry name" value="AB_hydrolase_fold"/>
</dbReference>
<dbReference type="EMBL" id="FOLM01000011">
    <property type="protein sequence ID" value="SFD20159.1"/>
    <property type="molecule type" value="Genomic_DNA"/>
</dbReference>
<evidence type="ECO:0000259" key="1">
    <source>
        <dbReference type="Pfam" id="PF00561"/>
    </source>
</evidence>
<proteinExistence type="predicted"/>
<dbReference type="OrthoDB" id="8957634at2"/>